<feature type="compositionally biased region" description="Low complexity" evidence="1">
    <location>
        <begin position="169"/>
        <end position="178"/>
    </location>
</feature>
<dbReference type="eggNOG" id="ENOG502RWHQ">
    <property type="taxonomic scope" value="Eukaryota"/>
</dbReference>
<dbReference type="GeneID" id="7452774"/>
<feature type="chain" id="PRO_5002868739" evidence="2">
    <location>
        <begin position="36"/>
        <end position="313"/>
    </location>
</feature>
<proteinExistence type="predicted"/>
<dbReference type="PaxDb" id="35128-Thaps4034"/>
<feature type="compositionally biased region" description="Polar residues" evidence="1">
    <location>
        <begin position="202"/>
        <end position="217"/>
    </location>
</feature>
<reference evidence="3 4" key="1">
    <citation type="journal article" date="2004" name="Science">
        <title>The genome of the diatom Thalassiosira pseudonana: ecology, evolution, and metabolism.</title>
        <authorList>
            <person name="Armbrust E.V."/>
            <person name="Berges J.A."/>
            <person name="Bowler C."/>
            <person name="Green B.R."/>
            <person name="Martinez D."/>
            <person name="Putnam N.H."/>
            <person name="Zhou S."/>
            <person name="Allen A.E."/>
            <person name="Apt K.E."/>
            <person name="Bechner M."/>
            <person name="Brzezinski M.A."/>
            <person name="Chaal B.K."/>
            <person name="Chiovitti A."/>
            <person name="Davis A.K."/>
            <person name="Demarest M.S."/>
            <person name="Detter J.C."/>
            <person name="Glavina T."/>
            <person name="Goodstein D."/>
            <person name="Hadi M.Z."/>
            <person name="Hellsten U."/>
            <person name="Hildebrand M."/>
            <person name="Jenkins B.D."/>
            <person name="Jurka J."/>
            <person name="Kapitonov V.V."/>
            <person name="Kroger N."/>
            <person name="Lau W.W."/>
            <person name="Lane T.W."/>
            <person name="Larimer F.W."/>
            <person name="Lippmeier J.C."/>
            <person name="Lucas S."/>
            <person name="Medina M."/>
            <person name="Montsant A."/>
            <person name="Obornik M."/>
            <person name="Parker M.S."/>
            <person name="Palenik B."/>
            <person name="Pazour G.J."/>
            <person name="Richardson P.M."/>
            <person name="Rynearson T.A."/>
            <person name="Saito M.A."/>
            <person name="Schwartz D.C."/>
            <person name="Thamatrakoln K."/>
            <person name="Valentin K."/>
            <person name="Vardi A."/>
            <person name="Wilkerson F.P."/>
            <person name="Rokhsar D.S."/>
        </authorList>
    </citation>
    <scope>NUCLEOTIDE SEQUENCE [LARGE SCALE GENOMIC DNA]</scope>
    <source>
        <strain evidence="3 4">CCMP1335</strain>
    </source>
</reference>
<protein>
    <submittedName>
        <fullName evidence="3">Uncharacterized protein</fullName>
    </submittedName>
</protein>
<dbReference type="KEGG" id="tps:THAPSDRAFT_4034"/>
<dbReference type="InParanoid" id="B8BWN7"/>
<reference evidence="3 4" key="2">
    <citation type="journal article" date="2008" name="Nature">
        <title>The Phaeodactylum genome reveals the evolutionary history of diatom genomes.</title>
        <authorList>
            <person name="Bowler C."/>
            <person name="Allen A.E."/>
            <person name="Badger J.H."/>
            <person name="Grimwood J."/>
            <person name="Jabbari K."/>
            <person name="Kuo A."/>
            <person name="Maheswari U."/>
            <person name="Martens C."/>
            <person name="Maumus F."/>
            <person name="Otillar R.P."/>
            <person name="Rayko E."/>
            <person name="Salamov A."/>
            <person name="Vandepoele K."/>
            <person name="Beszteri B."/>
            <person name="Gruber A."/>
            <person name="Heijde M."/>
            <person name="Katinka M."/>
            <person name="Mock T."/>
            <person name="Valentin K."/>
            <person name="Verret F."/>
            <person name="Berges J.A."/>
            <person name="Brownlee C."/>
            <person name="Cadoret J.P."/>
            <person name="Chiovitti A."/>
            <person name="Choi C.J."/>
            <person name="Coesel S."/>
            <person name="De Martino A."/>
            <person name="Detter J.C."/>
            <person name="Durkin C."/>
            <person name="Falciatore A."/>
            <person name="Fournet J."/>
            <person name="Haruta M."/>
            <person name="Huysman M.J."/>
            <person name="Jenkins B.D."/>
            <person name="Jiroutova K."/>
            <person name="Jorgensen R.E."/>
            <person name="Joubert Y."/>
            <person name="Kaplan A."/>
            <person name="Kroger N."/>
            <person name="Kroth P.G."/>
            <person name="La Roche J."/>
            <person name="Lindquist E."/>
            <person name="Lommer M."/>
            <person name="Martin-Jezequel V."/>
            <person name="Lopez P.J."/>
            <person name="Lucas S."/>
            <person name="Mangogna M."/>
            <person name="McGinnis K."/>
            <person name="Medlin L.K."/>
            <person name="Montsant A."/>
            <person name="Oudot-Le Secq M.P."/>
            <person name="Napoli C."/>
            <person name="Obornik M."/>
            <person name="Parker M.S."/>
            <person name="Petit J.L."/>
            <person name="Porcel B.M."/>
            <person name="Poulsen N."/>
            <person name="Robison M."/>
            <person name="Rychlewski L."/>
            <person name="Rynearson T.A."/>
            <person name="Schmutz J."/>
            <person name="Shapiro H."/>
            <person name="Siaut M."/>
            <person name="Stanley M."/>
            <person name="Sussman M.R."/>
            <person name="Taylor A.R."/>
            <person name="Vardi A."/>
            <person name="von Dassow P."/>
            <person name="Vyverman W."/>
            <person name="Willis A."/>
            <person name="Wyrwicz L.S."/>
            <person name="Rokhsar D.S."/>
            <person name="Weissenbach J."/>
            <person name="Armbrust E.V."/>
            <person name="Green B.R."/>
            <person name="Van de Peer Y."/>
            <person name="Grigoriev I.V."/>
        </authorList>
    </citation>
    <scope>NUCLEOTIDE SEQUENCE [LARGE SCALE GENOMIC DNA]</scope>
    <source>
        <strain evidence="3 4">CCMP1335</strain>
    </source>
</reference>
<dbReference type="HOGENOM" id="CLU_889933_0_0_1"/>
<dbReference type="AlphaFoldDB" id="B8BWN7"/>
<evidence type="ECO:0000256" key="2">
    <source>
        <dbReference type="SAM" id="SignalP"/>
    </source>
</evidence>
<keyword evidence="2" id="KW-0732">Signal</keyword>
<evidence type="ECO:0000313" key="4">
    <source>
        <dbReference type="Proteomes" id="UP000001449"/>
    </source>
</evidence>
<feature type="region of interest" description="Disordered" evidence="1">
    <location>
        <begin position="198"/>
        <end position="217"/>
    </location>
</feature>
<keyword evidence="4" id="KW-1185">Reference proteome</keyword>
<evidence type="ECO:0000256" key="1">
    <source>
        <dbReference type="SAM" id="MobiDB-lite"/>
    </source>
</evidence>
<accession>B8BWN7</accession>
<organism evidence="3 4">
    <name type="scientific">Thalassiosira pseudonana</name>
    <name type="common">Marine diatom</name>
    <name type="synonym">Cyclotella nana</name>
    <dbReference type="NCBI Taxonomy" id="35128"/>
    <lineage>
        <taxon>Eukaryota</taxon>
        <taxon>Sar</taxon>
        <taxon>Stramenopiles</taxon>
        <taxon>Ochrophyta</taxon>
        <taxon>Bacillariophyta</taxon>
        <taxon>Coscinodiscophyceae</taxon>
        <taxon>Thalassiosirophycidae</taxon>
        <taxon>Thalassiosirales</taxon>
        <taxon>Thalassiosiraceae</taxon>
        <taxon>Thalassiosira</taxon>
    </lineage>
</organism>
<gene>
    <name evidence="3" type="ORF">THAPSDRAFT_4034</name>
</gene>
<feature type="compositionally biased region" description="Polar residues" evidence="1">
    <location>
        <begin position="301"/>
        <end position="313"/>
    </location>
</feature>
<feature type="region of interest" description="Disordered" evidence="1">
    <location>
        <begin position="160"/>
        <end position="188"/>
    </location>
</feature>
<dbReference type="RefSeq" id="XP_002289110.1">
    <property type="nucleotide sequence ID" value="XM_002289074.1"/>
</dbReference>
<evidence type="ECO:0000313" key="3">
    <source>
        <dbReference type="EMBL" id="EED94546.1"/>
    </source>
</evidence>
<name>B8BWN7_THAPS</name>
<dbReference type="EMBL" id="CM000640">
    <property type="protein sequence ID" value="EED94546.1"/>
    <property type="molecule type" value="Genomic_DNA"/>
</dbReference>
<feature type="signal peptide" evidence="2">
    <location>
        <begin position="1"/>
        <end position="35"/>
    </location>
</feature>
<feature type="region of interest" description="Disordered" evidence="1">
    <location>
        <begin position="290"/>
        <end position="313"/>
    </location>
</feature>
<dbReference type="Proteomes" id="UP000001449">
    <property type="component" value="Chromosome 3"/>
</dbReference>
<sequence>MDVKAKRPLCRGSVHQLLLLLFIISISHCPLSCLASNIATTDDVNLNANDDDGAPPTTPSINNEGDDEYIDLISMSDEELEAICIYRGFELVREIDATTGEPLEYTHQDYVDAASECLQIEQDLEEILTKHPEILDVVRKESEDMMKERDRLQWQLDQMQNKESNGTNADAGDTQQQTDTDHQTGEDLSDASILGDEHATTTDENASATNDTSDNTVTMHKPIYDVNEIVVEVIQQIKSDVLKVVDFVAPEHVRQQIRPALQTFASVAKDMSMSVYGLVKRYVKAFLDTNEGSVGGDSNDGDPTSSDGYTSKR</sequence>